<name>A0A5N5DE75_9PEZI</name>
<feature type="region of interest" description="Disordered" evidence="1">
    <location>
        <begin position="1"/>
        <end position="70"/>
    </location>
</feature>
<keyword evidence="2" id="KW-1133">Transmembrane helix</keyword>
<proteinExistence type="predicted"/>
<dbReference type="PANTHER" id="PTHR35394:SF5">
    <property type="entry name" value="DUF3176 DOMAIN-CONTAINING PROTEIN"/>
    <property type="match status" value="1"/>
</dbReference>
<reference evidence="3 4" key="1">
    <citation type="journal article" date="2019" name="Sci. Rep.">
        <title>A multi-omics analysis of the grapevine pathogen Lasiodiplodia theobromae reveals that temperature affects the expression of virulence- and pathogenicity-related genes.</title>
        <authorList>
            <person name="Felix C."/>
            <person name="Meneses R."/>
            <person name="Goncalves M.F.M."/>
            <person name="Tilleman L."/>
            <person name="Duarte A.S."/>
            <person name="Jorrin-Novo J.V."/>
            <person name="Van de Peer Y."/>
            <person name="Deforce D."/>
            <person name="Van Nieuwerburgh F."/>
            <person name="Esteves A.C."/>
            <person name="Alves A."/>
        </authorList>
    </citation>
    <scope>NUCLEOTIDE SEQUENCE [LARGE SCALE GENOMIC DNA]</scope>
    <source>
        <strain evidence="3 4">LA-SOL3</strain>
    </source>
</reference>
<dbReference type="OrthoDB" id="5376804at2759"/>
<keyword evidence="2" id="KW-0812">Transmembrane</keyword>
<protein>
    <submittedName>
        <fullName evidence="3">Uncharacterized protein</fullName>
    </submittedName>
</protein>
<sequence length="635" mass="69617">MSYQPVHGSEAAEGPEMQYDEMRPSSDDRRGGDRPESLFARDSDSTQTPHHKVPADDTAEKDTERRGQPGYTGGFGRWLTEILAYFVSLIALAAIIITLATHDGHPLPDWPFRISINALISVFAVILKATMMIPVAEAVSQLKWSWYREPRPLHDIARFDHASRGLWGSLKFIRYLHVQNMATLGAIITVLAVASDPFIQQVIRYHNCPQEEAGESAFMPRTNNYTLEGAHVGAGLSSLDLPMQAAIYQGAYDSFQNIEPACETGNCTYPEYRTIGMCSSCEDYSSAINKSCITVSSQLQTCNWTLPSGVQLTLPYPVTMKMGSGENSSYGSTWNETALVATDILTFLDPLTGSASNLSTFRTAAYKCSLSPCVRTYRLNVTQGVAHETLIDKQLAKRSAPDIPWSSYAATPMPCLINGTYHDAADFAQRNATNVWETWGVLPGNTSAAWLPKECLFAYASTLGAQEFLPGFLSGYVASAAEVDSSDPAWLGQLYNDANTSLARAAALWESMADSMTANMRRNGDTSNSEPARGVALRTVTCVSVRWPWLAYPVVLLALTGVFLVATIVESVARSRGRIWKGNPLALLFHGLDGEEVAKYREEVTSEGRMEEVAKRVRVRMGDQGSGLKLVEVPH</sequence>
<feature type="transmembrane region" description="Helical" evidence="2">
    <location>
        <begin position="114"/>
        <end position="136"/>
    </location>
</feature>
<keyword evidence="4" id="KW-1185">Reference proteome</keyword>
<feature type="compositionally biased region" description="Basic and acidic residues" evidence="1">
    <location>
        <begin position="53"/>
        <end position="67"/>
    </location>
</feature>
<evidence type="ECO:0000313" key="4">
    <source>
        <dbReference type="Proteomes" id="UP000325902"/>
    </source>
</evidence>
<keyword evidence="2" id="KW-0472">Membrane</keyword>
<dbReference type="AlphaFoldDB" id="A0A5N5DE75"/>
<feature type="transmembrane region" description="Helical" evidence="2">
    <location>
        <begin position="181"/>
        <end position="199"/>
    </location>
</feature>
<evidence type="ECO:0000256" key="2">
    <source>
        <dbReference type="SAM" id="Phobius"/>
    </source>
</evidence>
<evidence type="ECO:0000256" key="1">
    <source>
        <dbReference type="SAM" id="MobiDB-lite"/>
    </source>
</evidence>
<dbReference type="EMBL" id="VCHE01000028">
    <property type="protein sequence ID" value="KAB2575991.1"/>
    <property type="molecule type" value="Genomic_DNA"/>
</dbReference>
<feature type="transmembrane region" description="Helical" evidence="2">
    <location>
        <begin position="549"/>
        <end position="569"/>
    </location>
</feature>
<dbReference type="Pfam" id="PF11374">
    <property type="entry name" value="DUF3176"/>
    <property type="match status" value="1"/>
</dbReference>
<dbReference type="InterPro" id="IPR021514">
    <property type="entry name" value="DUF3176"/>
</dbReference>
<accession>A0A5N5DE75</accession>
<dbReference type="Proteomes" id="UP000325902">
    <property type="component" value="Unassembled WGS sequence"/>
</dbReference>
<gene>
    <name evidence="3" type="ORF">DBV05_g5379</name>
</gene>
<evidence type="ECO:0000313" key="3">
    <source>
        <dbReference type="EMBL" id="KAB2575991.1"/>
    </source>
</evidence>
<feature type="transmembrane region" description="Helical" evidence="2">
    <location>
        <begin position="82"/>
        <end position="102"/>
    </location>
</feature>
<feature type="compositionally biased region" description="Basic and acidic residues" evidence="1">
    <location>
        <begin position="20"/>
        <end position="44"/>
    </location>
</feature>
<dbReference type="PANTHER" id="PTHR35394">
    <property type="entry name" value="DUF3176 DOMAIN-CONTAINING PROTEIN"/>
    <property type="match status" value="1"/>
</dbReference>
<organism evidence="3 4">
    <name type="scientific">Lasiodiplodia theobromae</name>
    <dbReference type="NCBI Taxonomy" id="45133"/>
    <lineage>
        <taxon>Eukaryota</taxon>
        <taxon>Fungi</taxon>
        <taxon>Dikarya</taxon>
        <taxon>Ascomycota</taxon>
        <taxon>Pezizomycotina</taxon>
        <taxon>Dothideomycetes</taxon>
        <taxon>Dothideomycetes incertae sedis</taxon>
        <taxon>Botryosphaeriales</taxon>
        <taxon>Botryosphaeriaceae</taxon>
        <taxon>Lasiodiplodia</taxon>
    </lineage>
</organism>
<comment type="caution">
    <text evidence="3">The sequence shown here is derived from an EMBL/GenBank/DDBJ whole genome shotgun (WGS) entry which is preliminary data.</text>
</comment>